<protein>
    <recommendedName>
        <fullName evidence="3">ESAT-6-like protein</fullName>
    </recommendedName>
</protein>
<dbReference type="Gene3D" id="1.10.287.1060">
    <property type="entry name" value="ESAT-6-like"/>
    <property type="match status" value="1"/>
</dbReference>
<dbReference type="SUPFAM" id="SSF140453">
    <property type="entry name" value="EsxAB dimer-like"/>
    <property type="match status" value="1"/>
</dbReference>
<name>A0ABP8VPU9_9MICO</name>
<organism evidence="1 2">
    <name type="scientific">Frondihabitans cladoniiphilus</name>
    <dbReference type="NCBI Taxonomy" id="715785"/>
    <lineage>
        <taxon>Bacteria</taxon>
        <taxon>Bacillati</taxon>
        <taxon>Actinomycetota</taxon>
        <taxon>Actinomycetes</taxon>
        <taxon>Micrococcales</taxon>
        <taxon>Microbacteriaceae</taxon>
        <taxon>Frondihabitans</taxon>
    </lineage>
</organism>
<comment type="caution">
    <text evidence="1">The sequence shown here is derived from an EMBL/GenBank/DDBJ whole genome shotgun (WGS) entry which is preliminary data.</text>
</comment>
<evidence type="ECO:0008006" key="3">
    <source>
        <dbReference type="Google" id="ProtNLM"/>
    </source>
</evidence>
<dbReference type="EMBL" id="BAABLM010000001">
    <property type="protein sequence ID" value="GAA4666956.1"/>
    <property type="molecule type" value="Genomic_DNA"/>
</dbReference>
<accession>A0ABP8VPU9</accession>
<dbReference type="Pfam" id="PF06013">
    <property type="entry name" value="WXG100"/>
    <property type="match status" value="1"/>
</dbReference>
<evidence type="ECO:0000313" key="2">
    <source>
        <dbReference type="Proteomes" id="UP001501295"/>
    </source>
</evidence>
<proteinExistence type="predicted"/>
<evidence type="ECO:0000313" key="1">
    <source>
        <dbReference type="EMBL" id="GAA4666956.1"/>
    </source>
</evidence>
<gene>
    <name evidence="1" type="ORF">GCM10025780_06180</name>
</gene>
<reference evidence="2" key="1">
    <citation type="journal article" date="2019" name="Int. J. Syst. Evol. Microbiol.">
        <title>The Global Catalogue of Microorganisms (GCM) 10K type strain sequencing project: providing services to taxonomists for standard genome sequencing and annotation.</title>
        <authorList>
            <consortium name="The Broad Institute Genomics Platform"/>
            <consortium name="The Broad Institute Genome Sequencing Center for Infectious Disease"/>
            <person name="Wu L."/>
            <person name="Ma J."/>
        </authorList>
    </citation>
    <scope>NUCLEOTIDE SEQUENCE [LARGE SCALE GENOMIC DNA]</scope>
    <source>
        <strain evidence="2">JCM 18956</strain>
    </source>
</reference>
<dbReference type="Proteomes" id="UP001501295">
    <property type="component" value="Unassembled WGS sequence"/>
</dbReference>
<keyword evidence="2" id="KW-1185">Reference proteome</keyword>
<sequence>MTRFRVEVSEIDQTIVTLASLAEFCESLLTEIDRIAATVSGEWSGAAAASFQALHAEWARGAAEMSAGVQIMHQAASTSSTNYAAAAQSNRGVWG</sequence>
<dbReference type="InterPro" id="IPR036689">
    <property type="entry name" value="ESAT-6-like_sf"/>
</dbReference>
<dbReference type="InterPro" id="IPR010310">
    <property type="entry name" value="T7SS_ESAT-6-like"/>
</dbReference>
<dbReference type="RefSeq" id="WP_345373074.1">
    <property type="nucleotide sequence ID" value="NZ_BAABLM010000001.1"/>
</dbReference>